<sequence length="198" mass="21611">MILKHLTGKFIRSDKEWIKIRDRKISIAECFYKYILLLTAIPAVSAFIGAAVIGWDIGDRNFRFTYQSTIPLAVAFYLACIIGTAIIGKAIHWMAATYGASKDLSTCMLLSITILSPFFLSGIFASAPIPWLIFIMGLIAIAYAVYLLYTGIPIVMGINQERGFLFASAVLTIGLVTIVGILVATVSLWAMGLAPIHA</sequence>
<feature type="transmembrane region" description="Helical" evidence="5">
    <location>
        <begin position="75"/>
        <end position="95"/>
    </location>
</feature>
<feature type="transmembrane region" description="Helical" evidence="5">
    <location>
        <begin position="31"/>
        <end position="55"/>
    </location>
</feature>
<keyword evidence="3 5" id="KW-1133">Transmembrane helix</keyword>
<evidence type="ECO:0000313" key="8">
    <source>
        <dbReference type="Proteomes" id="UP000015462"/>
    </source>
</evidence>
<evidence type="ECO:0000256" key="5">
    <source>
        <dbReference type="SAM" id="Phobius"/>
    </source>
</evidence>
<feature type="transmembrane region" description="Helical" evidence="5">
    <location>
        <begin position="131"/>
        <end position="152"/>
    </location>
</feature>
<feature type="transmembrane region" description="Helical" evidence="5">
    <location>
        <begin position="164"/>
        <end position="190"/>
    </location>
</feature>
<protein>
    <submittedName>
        <fullName evidence="7">Amino acid transporter</fullName>
    </submittedName>
</protein>
<evidence type="ECO:0000256" key="4">
    <source>
        <dbReference type="ARBA" id="ARBA00023136"/>
    </source>
</evidence>
<dbReference type="Proteomes" id="UP000015462">
    <property type="component" value="Unassembled WGS sequence"/>
</dbReference>
<feature type="transmembrane region" description="Helical" evidence="5">
    <location>
        <begin position="107"/>
        <end position="125"/>
    </location>
</feature>
<comment type="caution">
    <text evidence="7">The sequence shown here is derived from an EMBL/GenBank/DDBJ whole genome shotgun (WGS) entry which is preliminary data.</text>
</comment>
<proteinExistence type="predicted"/>
<dbReference type="GO" id="GO:0016020">
    <property type="term" value="C:membrane"/>
    <property type="evidence" value="ECO:0007669"/>
    <property type="project" value="UniProtKB-SubCell"/>
</dbReference>
<dbReference type="RefSeq" id="WP_016390741.1">
    <property type="nucleotide sequence ID" value="NZ_FQZJ01000004.1"/>
</dbReference>
<evidence type="ECO:0000256" key="1">
    <source>
        <dbReference type="ARBA" id="ARBA00004141"/>
    </source>
</evidence>
<evidence type="ECO:0000256" key="2">
    <source>
        <dbReference type="ARBA" id="ARBA00022692"/>
    </source>
</evidence>
<accession>A0AB33Z0V7</accession>
<evidence type="ECO:0000259" key="6">
    <source>
        <dbReference type="Pfam" id="PF04893"/>
    </source>
</evidence>
<feature type="domain" description="Yip1" evidence="6">
    <location>
        <begin position="12"/>
        <end position="180"/>
    </location>
</feature>
<dbReference type="InterPro" id="IPR006977">
    <property type="entry name" value="Yip1_dom"/>
</dbReference>
<keyword evidence="4 5" id="KW-0472">Membrane</keyword>
<keyword evidence="2 5" id="KW-0812">Transmembrane</keyword>
<dbReference type="EMBL" id="ASHL01000008">
    <property type="protein sequence ID" value="EPD12547.1"/>
    <property type="molecule type" value="Genomic_DNA"/>
</dbReference>
<name>A0AB33Z0V7_9GAMM</name>
<dbReference type="AlphaFoldDB" id="A0AB33Z0V7"/>
<keyword evidence="8" id="KW-1185">Reference proteome</keyword>
<dbReference type="Pfam" id="PF04893">
    <property type="entry name" value="Yip1"/>
    <property type="match status" value="1"/>
</dbReference>
<evidence type="ECO:0000313" key="7">
    <source>
        <dbReference type="EMBL" id="EPD12547.1"/>
    </source>
</evidence>
<organism evidence="7 8">
    <name type="scientific">Cycloclasticus pugetii</name>
    <dbReference type="NCBI Taxonomy" id="34068"/>
    <lineage>
        <taxon>Bacteria</taxon>
        <taxon>Pseudomonadati</taxon>
        <taxon>Pseudomonadota</taxon>
        <taxon>Gammaproteobacteria</taxon>
        <taxon>Thiotrichales</taxon>
        <taxon>Piscirickettsiaceae</taxon>
        <taxon>Cycloclasticus</taxon>
    </lineage>
</organism>
<reference evidence="7 8" key="1">
    <citation type="journal article" date="2013" name="Genome Announc.">
        <title>Genome Sequence of the Pyrene- and Fluoranthene-Degrading Bacterium Cycloclasticus sp. Strain PY97M.</title>
        <authorList>
            <person name="Cui Z."/>
            <person name="Xu G."/>
            <person name="Li Q."/>
            <person name="Gao W."/>
            <person name="Zheng L."/>
        </authorList>
    </citation>
    <scope>NUCLEOTIDE SEQUENCE [LARGE SCALE GENOMIC DNA]</scope>
    <source>
        <strain evidence="7 8">PY97M</strain>
    </source>
</reference>
<gene>
    <name evidence="7" type="ORF">L196_09094</name>
</gene>
<comment type="subcellular location">
    <subcellularLocation>
        <location evidence="1">Membrane</location>
        <topology evidence="1">Multi-pass membrane protein</topology>
    </subcellularLocation>
</comment>
<evidence type="ECO:0000256" key="3">
    <source>
        <dbReference type="ARBA" id="ARBA00022989"/>
    </source>
</evidence>